<dbReference type="Pfam" id="PF14398">
    <property type="entry name" value="ATPgrasp_YheCD"/>
    <property type="match status" value="1"/>
</dbReference>
<reference evidence="2 3" key="1">
    <citation type="submission" date="2021-04" db="EMBL/GenBank/DDBJ databases">
        <authorList>
            <person name="Rakotoarivonina H."/>
        </authorList>
    </citation>
    <scope>NUCLEOTIDE SEQUENCE [LARGE SCALE GENOMIC DNA]</scope>
    <source>
        <strain evidence="2 3">XE</strain>
    </source>
</reference>
<gene>
    <name evidence="2" type="primary">txxe 3198-yheC3</name>
    <name evidence="2" type="ORF">TXXE_17055</name>
</gene>
<evidence type="ECO:0000256" key="1">
    <source>
        <dbReference type="SAM" id="MobiDB-lite"/>
    </source>
</evidence>
<dbReference type="EMBL" id="CAJRAY010000085">
    <property type="protein sequence ID" value="CAG5091918.1"/>
    <property type="molecule type" value="Genomic_DNA"/>
</dbReference>
<dbReference type="Gene3D" id="3.30.470.20">
    <property type="entry name" value="ATP-grasp fold, B domain"/>
    <property type="match status" value="1"/>
</dbReference>
<dbReference type="SUPFAM" id="SSF56059">
    <property type="entry name" value="Glutathione synthetase ATP-binding domain-like"/>
    <property type="match status" value="1"/>
</dbReference>
<evidence type="ECO:0000313" key="2">
    <source>
        <dbReference type="EMBL" id="CAG5091918.1"/>
    </source>
</evidence>
<evidence type="ECO:0000313" key="3">
    <source>
        <dbReference type="Proteomes" id="UP000681526"/>
    </source>
</evidence>
<feature type="compositionally biased region" description="Low complexity" evidence="1">
    <location>
        <begin position="391"/>
        <end position="412"/>
    </location>
</feature>
<dbReference type="Proteomes" id="UP000681526">
    <property type="component" value="Unassembled WGS sequence"/>
</dbReference>
<dbReference type="RefSeq" id="WP_015255470.1">
    <property type="nucleotide sequence ID" value="NZ_CAJRAY010000085.1"/>
</dbReference>
<accession>A0ABM8V7Z6</accession>
<organism evidence="2 3">
    <name type="scientific">Thermobacillus xylanilyticus</name>
    <dbReference type="NCBI Taxonomy" id="76633"/>
    <lineage>
        <taxon>Bacteria</taxon>
        <taxon>Bacillati</taxon>
        <taxon>Bacillota</taxon>
        <taxon>Bacilli</taxon>
        <taxon>Bacillales</taxon>
        <taxon>Paenibacillaceae</taxon>
        <taxon>Thermobacillus</taxon>
    </lineage>
</organism>
<comment type="caution">
    <text evidence="2">The sequence shown here is derived from an EMBL/GenBank/DDBJ whole genome shotgun (WGS) entry which is preliminary data.</text>
</comment>
<feature type="region of interest" description="Disordered" evidence="1">
    <location>
        <begin position="369"/>
        <end position="442"/>
    </location>
</feature>
<protein>
    <submittedName>
        <fullName evidence="2">Endospore coat-associated protein yheC</fullName>
    </submittedName>
</protein>
<sequence>MGKPVLGIMTLYLNDRGLLEERSVYKKMTLAARKLGLDLIVFTPDDVNYKTNRIHAQRYLPESGTWTREWTGFPHMIFDRCRIQRSKRFERLKYFRSRYAHHLFLNKPIGNKWSVYRTLARDTRFRDHLPQTRMYESSRDLTEMLKRHSLLYLKPAGGTGGRGILRIQRSGASLLVQGRDHSRRIIRPMRIRPSLLPAKLAGWDLRGRKYLVQQGIQIRLSNGRVHDYRLLVQKNGRGEWSVTGCAVRIGPPGSVTSNLHGGGQAAPLSSVLPGWLGSEAKAKQVQEEIGQFGVDVARYLENCFGPLCELALDLAIDKDGRFWLLEVNPKPARDVFRRAGEKEAYRLALVRPLQYALWLYRNRLRRRRTAGKTAGRSSQRTTGKTAGGTAGRTTGRTTGRTAGGAAAQTWGRPASRTGKQPEAAVSSVDAAGEPMASETWQA</sequence>
<dbReference type="InterPro" id="IPR026838">
    <property type="entry name" value="YheC/D"/>
</dbReference>
<name>A0ABM8V7Z6_THEXY</name>
<proteinExistence type="predicted"/>
<keyword evidence="3" id="KW-1185">Reference proteome</keyword>